<keyword evidence="3" id="KW-1185">Reference proteome</keyword>
<evidence type="ECO:0000313" key="3">
    <source>
        <dbReference type="Proteomes" id="UP001154095"/>
    </source>
</evidence>
<protein>
    <submittedName>
        <fullName evidence="2">Uncharacterized protein</fullName>
    </submittedName>
</protein>
<proteinExistence type="predicted"/>
<evidence type="ECO:0000313" key="1">
    <source>
        <dbReference type="EMBL" id="CAH2762098.1"/>
    </source>
</evidence>
<accession>A0AAU9VG53</accession>
<dbReference type="EMBL" id="OW659477">
    <property type="protein sequence ID" value="CAH2762121.1"/>
    <property type="molecule type" value="Genomic_DNA"/>
</dbReference>
<gene>
    <name evidence="2" type="ORF">ERYAMS2_01045</name>
    <name evidence="1" type="ORF">ERYAMS_00752</name>
</gene>
<evidence type="ECO:0000313" key="4">
    <source>
        <dbReference type="Proteomes" id="UP001154111"/>
    </source>
</evidence>
<dbReference type="Proteomes" id="UP001154095">
    <property type="component" value="Chromosome"/>
</dbReference>
<name>A0AAU9VG53_9FIRM</name>
<sequence>MTRSIGETTPKIAPLSGSMIKLICLDTDIIDQIINSERIDVKNQTLKIYFQSLTETNQLVHFSESKCEYRVSSIQVDNIGHLNVDIQFLHNISDSNNIPLDYVHSSILCI</sequence>
<dbReference type="Proteomes" id="UP001154111">
    <property type="component" value="Chromosome"/>
</dbReference>
<evidence type="ECO:0000313" key="2">
    <source>
        <dbReference type="EMBL" id="CAH2762121.1"/>
    </source>
</evidence>
<dbReference type="AlphaFoldDB" id="A0AAU9VG53"/>
<reference evidence="2" key="1">
    <citation type="submission" date="2022-04" db="EMBL/GenBank/DDBJ databases">
        <authorList>
            <person name="Forde T."/>
        </authorList>
    </citation>
    <scope>NUCLEOTIDE SEQUENCE</scope>
    <source>
        <strain evidence="2">A18Y016a</strain>
        <strain evidence="1">A18Y020d</strain>
    </source>
</reference>
<organism evidence="2 4">
    <name type="scientific">Erysipelothrix amsterdamensis</name>
    <dbReference type="NCBI Taxonomy" id="2929157"/>
    <lineage>
        <taxon>Bacteria</taxon>
        <taxon>Bacillati</taxon>
        <taxon>Bacillota</taxon>
        <taxon>Erysipelotrichia</taxon>
        <taxon>Erysipelotrichales</taxon>
        <taxon>Erysipelotrichaceae</taxon>
        <taxon>Erysipelothrix</taxon>
    </lineage>
</organism>
<dbReference type="RefSeq" id="WP_254006378.1">
    <property type="nucleotide sequence ID" value="NZ_OW659477.1"/>
</dbReference>
<dbReference type="EMBL" id="OW659496">
    <property type="protein sequence ID" value="CAH2762098.1"/>
    <property type="molecule type" value="Genomic_DNA"/>
</dbReference>